<evidence type="ECO:0000313" key="9">
    <source>
        <dbReference type="Proteomes" id="UP000182444"/>
    </source>
</evidence>
<feature type="compositionally biased region" description="Basic and acidic residues" evidence="6">
    <location>
        <begin position="13"/>
        <end position="23"/>
    </location>
</feature>
<name>A0A1H6PJH2_YARLL</name>
<sequence length="476" mass="52285">MEDEDVFQRLSRHHNEGAAASKEEIDASALEAQRSLLLSLLEQNNTRETKILSVVTEGGRASRDSFVRAQLKPLLETDTMTFTDLLKRVDTVNRDLQSFGCYNNVQITLHGVDDQYSLGNMFGGGNALTVQPVLKLAEAKRFTAKTGTDVGNGEGSGYINCQFRHMFGGAETLNFDASMGTRTKSNYMLALTSPINNSARWKGEAMAFATSRDIPWCSHLQSVQGGALKLRYLGFPHTLDLSVETLVRTISAYSEASRTVKFAAGDDMKRAMSATYTYDSRDIHVMPTKGYMVKLTGEYVLSSNLLRLQSEYSSGVRSKYAIFNWGMKCGLLSRDVGSYTHGAVQSNVHLMDRFYLGGANDVRGFALNGLGPRDQNDSIGGSLYNCLGISVFTQVPGLKYGLDNPLKWHHFVNCGGLLGQRDVKTLLHNQSVSVGTGLVYNHPAARFELNICAPLVARSTDKMRKGLQFGVGVSFL</sequence>
<dbReference type="Pfam" id="PF01103">
    <property type="entry name" value="Omp85"/>
    <property type="match status" value="1"/>
</dbReference>
<dbReference type="EMBL" id="CP017555">
    <property type="protein sequence ID" value="AOW02457.1"/>
    <property type="molecule type" value="Genomic_DNA"/>
</dbReference>
<feature type="region of interest" description="Disordered" evidence="6">
    <location>
        <begin position="1"/>
        <end position="23"/>
    </location>
</feature>
<evidence type="ECO:0000256" key="3">
    <source>
        <dbReference type="ARBA" id="ARBA00022452"/>
    </source>
</evidence>
<comment type="subcellular location">
    <subcellularLocation>
        <location evidence="1">Mitochondrion outer membrane</location>
        <topology evidence="1">Multi-pass membrane protein</topology>
    </subcellularLocation>
</comment>
<dbReference type="VEuPathDB" id="FungiDB:YALI1_C09343g"/>
<dbReference type="VEuPathDB" id="FungiDB:YALI0_C06974g"/>
<reference evidence="8 9" key="1">
    <citation type="journal article" date="2016" name="PLoS ONE">
        <title>Sequence Assembly of Yarrowia lipolytica Strain W29/CLIB89 Shows Transposable Element Diversity.</title>
        <authorList>
            <person name="Magnan C."/>
            <person name="Yu J."/>
            <person name="Chang I."/>
            <person name="Jahn E."/>
            <person name="Kanomata Y."/>
            <person name="Wu J."/>
            <person name="Zeller M."/>
            <person name="Oakes M."/>
            <person name="Baldi P."/>
            <person name="Sandmeyer S."/>
        </authorList>
    </citation>
    <scope>NUCLEOTIDE SEQUENCE [LARGE SCALE GENOMIC DNA]</scope>
    <source>
        <strain evidence="9">CLIB89(W29)</strain>
    </source>
</reference>
<organism evidence="8 9">
    <name type="scientific">Yarrowia lipolytica</name>
    <name type="common">Candida lipolytica</name>
    <dbReference type="NCBI Taxonomy" id="4952"/>
    <lineage>
        <taxon>Eukaryota</taxon>
        <taxon>Fungi</taxon>
        <taxon>Dikarya</taxon>
        <taxon>Ascomycota</taxon>
        <taxon>Saccharomycotina</taxon>
        <taxon>Dipodascomycetes</taxon>
        <taxon>Dipodascales</taxon>
        <taxon>Dipodascales incertae sedis</taxon>
        <taxon>Yarrowia</taxon>
    </lineage>
</organism>
<keyword evidence="3" id="KW-1134">Transmembrane beta strand</keyword>
<evidence type="ECO:0000256" key="4">
    <source>
        <dbReference type="ARBA" id="ARBA00022692"/>
    </source>
</evidence>
<evidence type="ECO:0000256" key="1">
    <source>
        <dbReference type="ARBA" id="ARBA00004374"/>
    </source>
</evidence>
<proteinExistence type="inferred from homology"/>
<dbReference type="Proteomes" id="UP000182444">
    <property type="component" value="Chromosome 1C"/>
</dbReference>
<accession>A0A1H6PJH2</accession>
<evidence type="ECO:0000313" key="8">
    <source>
        <dbReference type="EMBL" id="AOW02457.1"/>
    </source>
</evidence>
<dbReference type="OrthoDB" id="1724197at2759"/>
<dbReference type="InterPro" id="IPR039910">
    <property type="entry name" value="D15-like"/>
</dbReference>
<dbReference type="eggNOG" id="KOG2602">
    <property type="taxonomic scope" value="Eukaryota"/>
</dbReference>
<keyword evidence="5" id="KW-0472">Membrane</keyword>
<dbReference type="KEGG" id="yli:2909231"/>
<dbReference type="RefSeq" id="XP_501539.3">
    <property type="nucleotide sequence ID" value="XM_501539.4"/>
</dbReference>
<dbReference type="GO" id="GO:0005741">
    <property type="term" value="C:mitochondrial outer membrane"/>
    <property type="evidence" value="ECO:0007669"/>
    <property type="project" value="UniProtKB-SubCell"/>
</dbReference>
<protein>
    <recommendedName>
        <fullName evidence="7">Bacterial surface antigen (D15) domain-containing protein</fullName>
    </recommendedName>
</protein>
<dbReference type="GO" id="GO:0045040">
    <property type="term" value="P:protein insertion into mitochondrial outer membrane"/>
    <property type="evidence" value="ECO:0007669"/>
    <property type="project" value="TreeGrafter"/>
</dbReference>
<dbReference type="AlphaFoldDB" id="A0A1H6PJH2"/>
<feature type="domain" description="Bacterial surface antigen (D15)" evidence="7">
    <location>
        <begin position="167"/>
        <end position="475"/>
    </location>
</feature>
<dbReference type="Gene3D" id="2.40.160.50">
    <property type="entry name" value="membrane protein fhac: a member of the omp85/tpsb transporter family"/>
    <property type="match status" value="1"/>
</dbReference>
<evidence type="ECO:0000256" key="2">
    <source>
        <dbReference type="ARBA" id="ARBA00010913"/>
    </source>
</evidence>
<evidence type="ECO:0000259" key="7">
    <source>
        <dbReference type="Pfam" id="PF01103"/>
    </source>
</evidence>
<dbReference type="PANTHER" id="PTHR12815">
    <property type="entry name" value="SORTING AND ASSEMBLY MACHINERY SAMM50 PROTEIN FAMILY MEMBER"/>
    <property type="match status" value="1"/>
</dbReference>
<comment type="similarity">
    <text evidence="2">Belongs to the SAM50/omp85 family.</text>
</comment>
<evidence type="ECO:0000256" key="6">
    <source>
        <dbReference type="SAM" id="MobiDB-lite"/>
    </source>
</evidence>
<evidence type="ECO:0000256" key="5">
    <source>
        <dbReference type="ARBA" id="ARBA00023136"/>
    </source>
</evidence>
<dbReference type="PANTHER" id="PTHR12815:SF18">
    <property type="entry name" value="SORTING AND ASSEMBLY MACHINERY COMPONENT 50 HOMOLOG"/>
    <property type="match status" value="1"/>
</dbReference>
<keyword evidence="4" id="KW-0812">Transmembrane</keyword>
<dbReference type="GeneID" id="2909231"/>
<dbReference type="FunFam" id="2.40.160.50:FF:000034">
    <property type="entry name" value="YALI0C06974p"/>
    <property type="match status" value="1"/>
</dbReference>
<gene>
    <name evidence="8" type="ORF">YALI1_C09343g</name>
</gene>
<dbReference type="InterPro" id="IPR000184">
    <property type="entry name" value="Bac_surfAg_D15"/>
</dbReference>